<evidence type="ECO:0000313" key="1">
    <source>
        <dbReference type="EMBL" id="VYT08217.1"/>
    </source>
</evidence>
<protein>
    <submittedName>
        <fullName evidence="1">Uncharacterized protein</fullName>
    </submittedName>
</protein>
<organism evidence="1">
    <name type="scientific">Bacteroides intestinalis</name>
    <dbReference type="NCBI Taxonomy" id="329854"/>
    <lineage>
        <taxon>Bacteria</taxon>
        <taxon>Pseudomonadati</taxon>
        <taxon>Bacteroidota</taxon>
        <taxon>Bacteroidia</taxon>
        <taxon>Bacteroidales</taxon>
        <taxon>Bacteroidaceae</taxon>
        <taxon>Bacteroides</taxon>
    </lineage>
</organism>
<dbReference type="EMBL" id="CACRSU010000015">
    <property type="protein sequence ID" value="VYT08217.1"/>
    <property type="molecule type" value="Genomic_DNA"/>
</dbReference>
<gene>
    <name evidence="1" type="ORF">BILFYP9_01701</name>
</gene>
<sequence>MPFIRFKVAIEQFVLFINVVCRIIRSDTIEHAPPYAVGILTVLAAARKVDVCSRRSSNAADHKSGYPFIGVIDNGRPQVAGGNLMRIEIFIEGHIARIINAVDDTRSQRTATYISESDAAPGRTCNRRKIPSGSAVILYRTVISVFLILKKIYYPFFVRNLESAVRLELYDTVILIDHTSFSVFIQVELSGSSAEIEKEDIRCRIEAVRSQVGRTHPVALFGFDVLVHGFRRIILKAQIHTTHFSCLGIHLVGRSPKLASDHAACIQAPSQAYPRGFLVYLDT</sequence>
<reference evidence="1" key="1">
    <citation type="submission" date="2019-11" db="EMBL/GenBank/DDBJ databases">
        <authorList>
            <person name="Feng L."/>
        </authorList>
    </citation>
    <scope>NUCLEOTIDE SEQUENCE</scope>
    <source>
        <strain evidence="1">BintestinalisLFYP9</strain>
    </source>
</reference>
<dbReference type="AlphaFoldDB" id="A0A6N2TS85"/>
<accession>A0A6N2TS85</accession>
<name>A0A6N2TS85_9BACE</name>
<proteinExistence type="predicted"/>